<dbReference type="AlphaFoldDB" id="A0A4Z1SSU7"/>
<sequence length="616" mass="70415">MCTDPGMTNIDTMIRQHSLVQRPFSYAQCKEKLSEYFKSILNKIFEPGTDDSQEDQRGKQLNSPFASEPIAEVFTSLLKDRAISVRFFIEDEKYTIKDFLSRLNKEWIRDKKDYWRARCVLQPIRHSATYNPDLILLLFELKEDVLKDLLNLAYHDCAVDVLRYLVRMLPPGGRQVAFANVCKNVLDETFEDLKNYREVDDERDPESKKKAKALVRLVARIGGIVELLTELNQKWFPGSEYFTGDDVGNLLDHVFRVPPKDTSKFAVDEILSAQRRLAFFVLHYVTLCILSCLFLDEKRNDGFYFNVFLTKLTDAMPKDEGQLEDDKVLRHFLQILCRCLCILSDIRQAVVKERFASPAEFGYNYVAHRDDNTGVTEWASLGPTAYVGIGGIADEVSIYGWEGDDAWKMKASRESFLLALGNYVDGLLSIPTVGVMVKKAKGRIERFSREVAPNAFDYMLQFCLTRIQTIVGDLCFTFASRDSERTGGELTAKARELMKKLFGLTDFEDDCKAYLDLVTKTQMEPGNGRAVQFSKNPRMVYVKCVAQKLGEFRKQEPEIKCVIRRFKMFGDACLSSDNWRSESTDKVTPKEIVSLDEAIPRSVHEAICKACSGPPK</sequence>
<organism evidence="1 2">
    <name type="scientific">Giardia muris</name>
    <dbReference type="NCBI Taxonomy" id="5742"/>
    <lineage>
        <taxon>Eukaryota</taxon>
        <taxon>Metamonada</taxon>
        <taxon>Diplomonadida</taxon>
        <taxon>Hexamitidae</taxon>
        <taxon>Giardiinae</taxon>
        <taxon>Giardia</taxon>
    </lineage>
</organism>
<comment type="caution">
    <text evidence="1">The sequence shown here is derived from an EMBL/GenBank/DDBJ whole genome shotgun (WGS) entry which is preliminary data.</text>
</comment>
<proteinExistence type="predicted"/>
<evidence type="ECO:0000313" key="1">
    <source>
        <dbReference type="EMBL" id="TNJ26718.1"/>
    </source>
</evidence>
<name>A0A4Z1SSU7_GIAMU</name>
<gene>
    <name evidence="1" type="ORF">GMRT_11709</name>
</gene>
<dbReference type="Proteomes" id="UP000315496">
    <property type="component" value="Chromosome 4"/>
</dbReference>
<protein>
    <submittedName>
        <fullName evidence="1">Uncharacterized protein</fullName>
    </submittedName>
</protein>
<dbReference type="EMBL" id="VDLU01000004">
    <property type="protein sequence ID" value="TNJ26718.1"/>
    <property type="molecule type" value="Genomic_DNA"/>
</dbReference>
<evidence type="ECO:0000313" key="2">
    <source>
        <dbReference type="Proteomes" id="UP000315496"/>
    </source>
</evidence>
<dbReference type="VEuPathDB" id="GiardiaDB:GMRT_11709"/>
<reference evidence="1 2" key="1">
    <citation type="submission" date="2019-05" db="EMBL/GenBank/DDBJ databases">
        <title>The compact genome of Giardia muris reveals important steps in the evolution of intestinal protozoan parasites.</title>
        <authorList>
            <person name="Xu F."/>
            <person name="Jimenez-Gonzalez A."/>
            <person name="Einarsson E."/>
            <person name="Astvaldsson A."/>
            <person name="Peirasmaki D."/>
            <person name="Eckmann L."/>
            <person name="Andersson J.O."/>
            <person name="Svard S.G."/>
            <person name="Jerlstrom-Hultqvist J."/>
        </authorList>
    </citation>
    <scope>NUCLEOTIDE SEQUENCE [LARGE SCALE GENOMIC DNA]</scope>
    <source>
        <strain evidence="1 2">Roberts-Thomson</strain>
    </source>
</reference>
<accession>A0A4Z1SSU7</accession>
<keyword evidence="2" id="KW-1185">Reference proteome</keyword>